<dbReference type="InterPro" id="IPR009061">
    <property type="entry name" value="DNA-bd_dom_put_sf"/>
</dbReference>
<reference evidence="2 3" key="1">
    <citation type="submission" date="2020-08" db="EMBL/GenBank/DDBJ databases">
        <title>Sequencing the genomes of 1000 actinobacteria strains.</title>
        <authorList>
            <person name="Klenk H.-P."/>
        </authorList>
    </citation>
    <scope>NUCLEOTIDE SEQUENCE [LARGE SCALE GENOMIC DNA]</scope>
    <source>
        <strain evidence="2 3">DSM 105498</strain>
    </source>
</reference>
<organism evidence="2 3">
    <name type="scientific">Nocardioides soli</name>
    <dbReference type="NCBI Taxonomy" id="1036020"/>
    <lineage>
        <taxon>Bacteria</taxon>
        <taxon>Bacillati</taxon>
        <taxon>Actinomycetota</taxon>
        <taxon>Actinomycetes</taxon>
        <taxon>Propionibacteriales</taxon>
        <taxon>Nocardioidaceae</taxon>
        <taxon>Nocardioides</taxon>
    </lineage>
</organism>
<keyword evidence="2" id="KW-0238">DNA-binding</keyword>
<dbReference type="AlphaFoldDB" id="A0A7W4VX75"/>
<gene>
    <name evidence="2" type="ORF">FHU40_003153</name>
</gene>
<dbReference type="InterPro" id="IPR041657">
    <property type="entry name" value="HTH_17"/>
</dbReference>
<dbReference type="Proteomes" id="UP000589626">
    <property type="component" value="Unassembled WGS sequence"/>
</dbReference>
<dbReference type="Pfam" id="PF12728">
    <property type="entry name" value="HTH_17"/>
    <property type="match status" value="1"/>
</dbReference>
<dbReference type="EMBL" id="JACHWR010000002">
    <property type="protein sequence ID" value="MBB3043335.1"/>
    <property type="molecule type" value="Genomic_DNA"/>
</dbReference>
<dbReference type="SUPFAM" id="SSF46955">
    <property type="entry name" value="Putative DNA-binding domain"/>
    <property type="match status" value="1"/>
</dbReference>
<dbReference type="GO" id="GO:0003677">
    <property type="term" value="F:DNA binding"/>
    <property type="evidence" value="ECO:0007669"/>
    <property type="project" value="UniProtKB-KW"/>
</dbReference>
<evidence type="ECO:0000313" key="2">
    <source>
        <dbReference type="EMBL" id="MBB3043335.1"/>
    </source>
</evidence>
<comment type="caution">
    <text evidence="2">The sequence shown here is derived from an EMBL/GenBank/DDBJ whole genome shotgun (WGS) entry which is preliminary data.</text>
</comment>
<protein>
    <submittedName>
        <fullName evidence="2">Putative DNA-binding transcriptional regulator AlpA</fullName>
    </submittedName>
</protein>
<accession>A0A7W4VX75</accession>
<keyword evidence="3" id="KW-1185">Reference proteome</keyword>
<proteinExistence type="predicted"/>
<sequence>MSDWLGVPKGTLYQWRSRSRGPRAIKVGNGIRYRRSEIENYLDLHTDARPA</sequence>
<feature type="domain" description="Helix-turn-helix" evidence="1">
    <location>
        <begin position="5"/>
        <end position="42"/>
    </location>
</feature>
<evidence type="ECO:0000259" key="1">
    <source>
        <dbReference type="Pfam" id="PF12728"/>
    </source>
</evidence>
<name>A0A7W4VX75_9ACTN</name>
<evidence type="ECO:0000313" key="3">
    <source>
        <dbReference type="Proteomes" id="UP000589626"/>
    </source>
</evidence>